<dbReference type="InterPro" id="IPR029638">
    <property type="entry name" value="FAM78"/>
</dbReference>
<dbReference type="PANTHER" id="PTHR31655">
    <property type="entry name" value="PROTEIN FAM78A"/>
    <property type="match status" value="1"/>
</dbReference>
<sequence>MFVSRFLFILDFMIPWDIPTSDEEIPRLTHIYRNQHFLVWLAAMDLESKDIYILRTVEWKKIIEIAVDPKRQRGRRSTLISDPSPQQPTIYDENLAIPTCALYPPTGNAILSMKSNSAQVLVWRPTSGQPTLVVPPKSIEINTTNCELLLIFVAESSITEDLFAS</sequence>
<proteinExistence type="predicted"/>
<dbReference type="Proteomes" id="UP000663852">
    <property type="component" value="Unassembled WGS sequence"/>
</dbReference>
<evidence type="ECO:0000313" key="3">
    <source>
        <dbReference type="Proteomes" id="UP000663828"/>
    </source>
</evidence>
<accession>A0A814YHY1</accession>
<name>A0A814YHY1_ADIRI</name>
<dbReference type="OrthoDB" id="9971204at2759"/>
<dbReference type="AlphaFoldDB" id="A0A814YHY1"/>
<organism evidence="2 3">
    <name type="scientific">Adineta ricciae</name>
    <name type="common">Rotifer</name>
    <dbReference type="NCBI Taxonomy" id="249248"/>
    <lineage>
        <taxon>Eukaryota</taxon>
        <taxon>Metazoa</taxon>
        <taxon>Spiralia</taxon>
        <taxon>Gnathifera</taxon>
        <taxon>Rotifera</taxon>
        <taxon>Eurotatoria</taxon>
        <taxon>Bdelloidea</taxon>
        <taxon>Adinetida</taxon>
        <taxon>Adinetidae</taxon>
        <taxon>Adineta</taxon>
    </lineage>
</organism>
<reference evidence="2" key="1">
    <citation type="submission" date="2021-02" db="EMBL/GenBank/DDBJ databases">
        <authorList>
            <person name="Nowell W R."/>
        </authorList>
    </citation>
    <scope>NUCLEOTIDE SEQUENCE</scope>
</reference>
<evidence type="ECO:0000313" key="1">
    <source>
        <dbReference type="EMBL" id="CAF1085916.1"/>
    </source>
</evidence>
<keyword evidence="3" id="KW-1185">Reference proteome</keyword>
<dbReference type="EMBL" id="CAJNOJ010000091">
    <property type="protein sequence ID" value="CAF1085916.1"/>
    <property type="molecule type" value="Genomic_DNA"/>
</dbReference>
<dbReference type="PANTHER" id="PTHR31655:SF7">
    <property type="entry name" value="PROTEIN FAM78A"/>
    <property type="match status" value="1"/>
</dbReference>
<gene>
    <name evidence="1" type="ORF">EDS130_LOCUS19223</name>
    <name evidence="2" type="ORF">XAT740_LOCUS25130</name>
</gene>
<dbReference type="EMBL" id="CAJNOR010001976">
    <property type="protein sequence ID" value="CAF1229197.1"/>
    <property type="molecule type" value="Genomic_DNA"/>
</dbReference>
<evidence type="ECO:0000313" key="2">
    <source>
        <dbReference type="EMBL" id="CAF1229197.1"/>
    </source>
</evidence>
<protein>
    <submittedName>
        <fullName evidence="2">Uncharacterized protein</fullName>
    </submittedName>
</protein>
<comment type="caution">
    <text evidence="2">The sequence shown here is derived from an EMBL/GenBank/DDBJ whole genome shotgun (WGS) entry which is preliminary data.</text>
</comment>
<dbReference type="Proteomes" id="UP000663828">
    <property type="component" value="Unassembled WGS sequence"/>
</dbReference>